<dbReference type="PANTHER" id="PTHR39175">
    <property type="entry name" value="FAMILY PROTEIN, PUTATIVE (AFU_ORTHOLOGUE AFUA_3G15060)-RELATED"/>
    <property type="match status" value="1"/>
</dbReference>
<evidence type="ECO:0000313" key="1">
    <source>
        <dbReference type="EMBL" id="EJT46201.1"/>
    </source>
</evidence>
<sequence>MAPSVNYRPETVQWATRSADHTSLSSIPSKPHLTSHGSMSFSPYRIQHVNLSVPVGTLEQAEEFYGTVLGFAPDPVPQLQRDSLRWFRVGDTGQQVHVSFDEPNSGKTRCHPCFALRDGEALLELQKRIWDAFQKGGKAAPMAADEPGKENSGAKVRLQCERGLTARGSSIPPASSVGTMQATDSSSVVEVSAAPPPPATDELGAPVLEARGQRSTALGELARVEHGVLVPARLLHELVSQTLGLQVVSRQDGPGASRL</sequence>
<dbReference type="OrthoDB" id="3340372at2759"/>
<accession>J5SL01</accession>
<dbReference type="VEuPathDB" id="FungiDB:A1Q1_05285"/>
<dbReference type="Proteomes" id="UP000002748">
    <property type="component" value="Unassembled WGS sequence"/>
</dbReference>
<organism evidence="1 2">
    <name type="scientific">Trichosporon asahii var. asahii (strain ATCC 90039 / CBS 2479 / JCM 2466 / KCTC 7840 / NBRC 103889/ NCYC 2677 / UAMH 7654)</name>
    <name type="common">Yeast</name>
    <dbReference type="NCBI Taxonomy" id="1186058"/>
    <lineage>
        <taxon>Eukaryota</taxon>
        <taxon>Fungi</taxon>
        <taxon>Dikarya</taxon>
        <taxon>Basidiomycota</taxon>
        <taxon>Agaricomycotina</taxon>
        <taxon>Tremellomycetes</taxon>
        <taxon>Trichosporonales</taxon>
        <taxon>Trichosporonaceae</taxon>
        <taxon>Trichosporon</taxon>
    </lineage>
</organism>
<dbReference type="KEGG" id="tasa:A1Q1_05285"/>
<dbReference type="AlphaFoldDB" id="J5SL01"/>
<evidence type="ECO:0000313" key="2">
    <source>
        <dbReference type="Proteomes" id="UP000002748"/>
    </source>
</evidence>
<evidence type="ECO:0008006" key="3">
    <source>
        <dbReference type="Google" id="ProtNLM"/>
    </source>
</evidence>
<dbReference type="InterPro" id="IPR029068">
    <property type="entry name" value="Glyas_Bleomycin-R_OHBP_Dase"/>
</dbReference>
<comment type="caution">
    <text evidence="1">The sequence shown here is derived from an EMBL/GenBank/DDBJ whole genome shotgun (WGS) entry which is preliminary data.</text>
</comment>
<dbReference type="EMBL" id="ALBS01000300">
    <property type="protein sequence ID" value="EJT46201.1"/>
    <property type="molecule type" value="Genomic_DNA"/>
</dbReference>
<name>J5SL01_TRIAS</name>
<protein>
    <recommendedName>
        <fullName evidence="3">VOC domain-containing protein</fullName>
    </recommendedName>
</protein>
<dbReference type="Gene3D" id="3.10.180.10">
    <property type="entry name" value="2,3-Dihydroxybiphenyl 1,2-Dioxygenase, domain 1"/>
    <property type="match status" value="1"/>
</dbReference>
<dbReference type="RefSeq" id="XP_014177492.1">
    <property type="nucleotide sequence ID" value="XM_014322017.1"/>
</dbReference>
<dbReference type="PANTHER" id="PTHR39175:SF1">
    <property type="entry name" value="FAMILY PROTEIN, PUTATIVE (AFU_ORTHOLOGUE AFUA_3G15060)-RELATED"/>
    <property type="match status" value="1"/>
</dbReference>
<gene>
    <name evidence="1" type="ORF">A1Q1_05285</name>
</gene>
<proteinExistence type="predicted"/>
<dbReference type="SUPFAM" id="SSF54593">
    <property type="entry name" value="Glyoxalase/Bleomycin resistance protein/Dihydroxybiphenyl dioxygenase"/>
    <property type="match status" value="1"/>
</dbReference>
<reference evidence="1 2" key="1">
    <citation type="journal article" date="2012" name="Eukaryot. Cell">
        <title>Draft genome sequence of CBS 2479, the standard type strain of Trichosporon asahii.</title>
        <authorList>
            <person name="Yang R.Y."/>
            <person name="Li H.T."/>
            <person name="Zhu H."/>
            <person name="Zhou G.P."/>
            <person name="Wang M."/>
            <person name="Wang L."/>
        </authorList>
    </citation>
    <scope>NUCLEOTIDE SEQUENCE [LARGE SCALE GENOMIC DNA]</scope>
    <source>
        <strain evidence="2">ATCC 90039 / CBS 2479 / JCM 2466 / KCTC 7840 / NCYC 2677 / UAMH 7654</strain>
    </source>
</reference>
<dbReference type="GeneID" id="25988797"/>
<dbReference type="HOGENOM" id="CLU_1074375_0_0_1"/>